<feature type="chain" id="PRO_5030106654" description="Carboxypeptidase regulatory-like domain-containing protein" evidence="2">
    <location>
        <begin position="21"/>
        <end position="884"/>
    </location>
</feature>
<evidence type="ECO:0000313" key="3">
    <source>
        <dbReference type="EMBL" id="QDG52575.1"/>
    </source>
</evidence>
<dbReference type="NCBIfam" id="NF038032">
    <property type="entry name" value="CehA_McbA_metalo"/>
    <property type="match status" value="1"/>
</dbReference>
<dbReference type="AlphaFoldDB" id="A0A4Y6PXV2"/>
<keyword evidence="4" id="KW-1185">Reference proteome</keyword>
<protein>
    <recommendedName>
        <fullName evidence="5">Carboxypeptidase regulatory-like domain-containing protein</fullName>
    </recommendedName>
</protein>
<evidence type="ECO:0000256" key="1">
    <source>
        <dbReference type="SAM" id="MobiDB-lite"/>
    </source>
</evidence>
<dbReference type="Proteomes" id="UP000315995">
    <property type="component" value="Chromosome"/>
</dbReference>
<dbReference type="InterPro" id="IPR016195">
    <property type="entry name" value="Pol/histidinol_Pase-like"/>
</dbReference>
<dbReference type="PROSITE" id="PS51257">
    <property type="entry name" value="PROKAR_LIPOPROTEIN"/>
    <property type="match status" value="1"/>
</dbReference>
<name>A0A4Y6PXV2_PERCE</name>
<evidence type="ECO:0000313" key="4">
    <source>
        <dbReference type="Proteomes" id="UP000315995"/>
    </source>
</evidence>
<organism evidence="3 4">
    <name type="scientific">Persicimonas caeni</name>
    <dbReference type="NCBI Taxonomy" id="2292766"/>
    <lineage>
        <taxon>Bacteria</taxon>
        <taxon>Deltaproteobacteria</taxon>
        <taxon>Bradymonadales</taxon>
        <taxon>Bradymonadaceae</taxon>
        <taxon>Persicimonas</taxon>
    </lineage>
</organism>
<dbReference type="Gene3D" id="3.20.20.140">
    <property type="entry name" value="Metal-dependent hydrolases"/>
    <property type="match status" value="1"/>
</dbReference>
<proteinExistence type="predicted"/>
<feature type="region of interest" description="Disordered" evidence="1">
    <location>
        <begin position="23"/>
        <end position="82"/>
    </location>
</feature>
<evidence type="ECO:0000256" key="2">
    <source>
        <dbReference type="SAM" id="SignalP"/>
    </source>
</evidence>
<dbReference type="SUPFAM" id="SSF89550">
    <property type="entry name" value="PHP domain-like"/>
    <property type="match status" value="1"/>
</dbReference>
<keyword evidence="2" id="KW-0732">Signal</keyword>
<gene>
    <name evidence="3" type="ORF">FIV42_18085</name>
</gene>
<dbReference type="EMBL" id="CP041186">
    <property type="protein sequence ID" value="QDG52575.1"/>
    <property type="molecule type" value="Genomic_DNA"/>
</dbReference>
<accession>A0A5B8Y9L2</accession>
<dbReference type="RefSeq" id="WP_141199042.1">
    <property type="nucleotide sequence ID" value="NZ_CP041186.1"/>
</dbReference>
<sequence>MSKRVLLSCFLVVLSLTACGDDDKKETTDTGVTPDAGPADTSDVARDTADTGPDGLQRTTPQDGVDPNGYANVDEPASAGEARVGKITGEETGFTGIWAHCRTGDFKLYNANIEVCIQSETTNRFEVFSGGKLVDAKRAGDDRDEVLDFVMPLVNAGTTYADSVEVIRDGTDGGAAVLQVTSHDIALAHLVGLSGRSLGEPQGLEIVTEYRLEPDSDVVEIVSFYTNPTDGNRSFFVGDWFGFGDRAQLWTPGRGLGAPGGTYNWLASLSEGRSYGWIIPEGEARELGLTQQGLPWAGSRAQRIQLAAGEEGIYQRWFAVGDGTLASIQELSAQLRSDEEIAGTRRTLTIETEAGEPAAGRSVLAARDDQSVGWGVTDENGEVTLLLEDGTYDLTIDAWAGAQPYEHTLDVSGETHTVTIETPATLKLDVADADGGEALSARVLIGGGAASWSGPALHGSLELPMAPGTYRVVVMRGPEYDSTAIDVTLTAGETTTESLQLSRAFDTTGWLAGDFHQHMEPSLDSEAGVEARLLENASVGVEVFASTDHEAVTDLNALIAAYGLEDEITNLPGVEISPLETHVGLYPMDYKADERGRGTVPLAVVDNAGEPTKRYIPELVDIARGLASDPIVQLNHSRRSSSGMLELVGFDPEVGPDSVDDFRFTTDFDTMEIINRFDNTCRLFADWSGFLNTGHRFTGLGNSDTHGLSGESGLPRNYLHIDKAPGEVTHADVRGAMRTGKVSVGAHTFIDFADDKLPGDTLTIDSGQSLDFPVRVHTPNWAQADHLIAVVNGEVVETFDRSSQAGEHLDFDQTVSITFDDDSWVVFFTYGASPSGEVSSSKPVVGFSNPIYVDVDGDADGDADAWEAPGARALSLEAVNQFCN</sequence>
<evidence type="ECO:0008006" key="5">
    <source>
        <dbReference type="Google" id="ProtNLM"/>
    </source>
</evidence>
<reference evidence="3 4" key="1">
    <citation type="submission" date="2019-06" db="EMBL/GenBank/DDBJ databases">
        <title>Persicimonas caeni gen. nov., sp. nov., a predatory bacterium isolated from solar saltern.</title>
        <authorList>
            <person name="Wang S."/>
        </authorList>
    </citation>
    <scope>NUCLEOTIDE SEQUENCE [LARGE SCALE GENOMIC DNA]</scope>
    <source>
        <strain evidence="3 4">YN101</strain>
    </source>
</reference>
<accession>A0A4Y6PXV2</accession>
<feature type="signal peptide" evidence="2">
    <location>
        <begin position="1"/>
        <end position="20"/>
    </location>
</feature>
<dbReference type="OrthoDB" id="5525048at2"/>